<dbReference type="AlphaFoldDB" id="A0A383F4F2"/>
<reference evidence="10" key="1">
    <citation type="submission" date="2018-05" db="EMBL/GenBank/DDBJ databases">
        <authorList>
            <person name="Lanie J.A."/>
            <person name="Ng W.-L."/>
            <person name="Kazmierczak K.M."/>
            <person name="Andrzejewski T.M."/>
            <person name="Davidsen T.M."/>
            <person name="Wayne K.J."/>
            <person name="Tettelin H."/>
            <person name="Glass J.I."/>
            <person name="Rusch D."/>
            <person name="Podicherti R."/>
            <person name="Tsui H.-C.T."/>
            <person name="Winkler M.E."/>
        </authorList>
    </citation>
    <scope>NUCLEOTIDE SEQUENCE</scope>
</reference>
<evidence type="ECO:0000256" key="4">
    <source>
        <dbReference type="ARBA" id="ARBA00022475"/>
    </source>
</evidence>
<feature type="transmembrane region" description="Helical" evidence="8">
    <location>
        <begin position="29"/>
        <end position="48"/>
    </location>
</feature>
<dbReference type="Pfam" id="PF01618">
    <property type="entry name" value="MotA_ExbB"/>
    <property type="match status" value="1"/>
</dbReference>
<sequence length="209" mass="22623">MDIATILGLIGGITVVVFAIGSDGNFAQFVNIQGFVIVMGGTFASTMIKFPLRNFFVAIPIGLKAAVSAGGLNALELIHTSISLSTRCRKDPRRLIALEDDLETIHDPFFRKALQMCEDGRKPDYIRDSLNAEMDLNIVRQESSIKIFFSIAEAAPAFGMFGTLVGLIQMLSSLEDPTTVGKGLAVALLTTMYGVLISYLFAQPIAEKL</sequence>
<dbReference type="GO" id="GO:0006935">
    <property type="term" value="P:chemotaxis"/>
    <property type="evidence" value="ECO:0007669"/>
    <property type="project" value="InterPro"/>
</dbReference>
<evidence type="ECO:0000256" key="7">
    <source>
        <dbReference type="ARBA" id="ARBA00023136"/>
    </source>
</evidence>
<dbReference type="PANTHER" id="PTHR30433:SF2">
    <property type="entry name" value="MOTILITY PROTEIN A"/>
    <property type="match status" value="1"/>
</dbReference>
<dbReference type="EMBL" id="UINC01231452">
    <property type="protein sequence ID" value="SVE63986.1"/>
    <property type="molecule type" value="Genomic_DNA"/>
</dbReference>
<protein>
    <recommendedName>
        <fullName evidence="9">MotA/TolQ/ExbB proton channel domain-containing protein</fullName>
    </recommendedName>
</protein>
<dbReference type="InterPro" id="IPR000540">
    <property type="entry name" value="Flag_MotA_CS"/>
</dbReference>
<feature type="domain" description="MotA/TolQ/ExbB proton channel" evidence="9">
    <location>
        <begin position="103"/>
        <end position="209"/>
    </location>
</feature>
<keyword evidence="7 8" id="KW-0472">Membrane</keyword>
<proteinExistence type="inferred from homology"/>
<evidence type="ECO:0000256" key="3">
    <source>
        <dbReference type="ARBA" id="ARBA00022448"/>
    </source>
</evidence>
<organism evidence="10">
    <name type="scientific">marine metagenome</name>
    <dbReference type="NCBI Taxonomy" id="408172"/>
    <lineage>
        <taxon>unclassified sequences</taxon>
        <taxon>metagenomes</taxon>
        <taxon>ecological metagenomes</taxon>
    </lineage>
</organism>
<accession>A0A383F4F2</accession>
<keyword evidence="5 8" id="KW-0812">Transmembrane</keyword>
<name>A0A383F4F2_9ZZZZ</name>
<feature type="transmembrane region" description="Helical" evidence="8">
    <location>
        <begin position="183"/>
        <end position="202"/>
    </location>
</feature>
<evidence type="ECO:0000313" key="10">
    <source>
        <dbReference type="EMBL" id="SVE63986.1"/>
    </source>
</evidence>
<evidence type="ECO:0000256" key="8">
    <source>
        <dbReference type="SAM" id="Phobius"/>
    </source>
</evidence>
<dbReference type="PROSITE" id="PS01307">
    <property type="entry name" value="MOTA"/>
    <property type="match status" value="1"/>
</dbReference>
<feature type="transmembrane region" description="Helical" evidence="8">
    <location>
        <begin position="147"/>
        <end position="171"/>
    </location>
</feature>
<gene>
    <name evidence="10" type="ORF">METZ01_LOCUS516840</name>
</gene>
<evidence type="ECO:0000256" key="2">
    <source>
        <dbReference type="ARBA" id="ARBA00008038"/>
    </source>
</evidence>
<feature type="non-terminal residue" evidence="10">
    <location>
        <position position="209"/>
    </location>
</feature>
<dbReference type="GO" id="GO:0071978">
    <property type="term" value="P:bacterial-type flagellum-dependent swarming motility"/>
    <property type="evidence" value="ECO:0007669"/>
    <property type="project" value="InterPro"/>
</dbReference>
<keyword evidence="4" id="KW-1003">Cell membrane</keyword>
<comment type="subcellular location">
    <subcellularLocation>
        <location evidence="1">Cell membrane</location>
        <topology evidence="1">Multi-pass membrane protein</topology>
    </subcellularLocation>
</comment>
<dbReference type="InterPro" id="IPR002898">
    <property type="entry name" value="MotA_ExbB_proton_chnl"/>
</dbReference>
<evidence type="ECO:0000259" key="9">
    <source>
        <dbReference type="Pfam" id="PF01618"/>
    </source>
</evidence>
<keyword evidence="6 8" id="KW-1133">Transmembrane helix</keyword>
<keyword evidence="3" id="KW-0813">Transport</keyword>
<evidence type="ECO:0000256" key="6">
    <source>
        <dbReference type="ARBA" id="ARBA00022989"/>
    </source>
</evidence>
<comment type="similarity">
    <text evidence="2">Belongs to the MotA family.</text>
</comment>
<evidence type="ECO:0000256" key="5">
    <source>
        <dbReference type="ARBA" id="ARBA00022692"/>
    </source>
</evidence>
<evidence type="ECO:0000256" key="1">
    <source>
        <dbReference type="ARBA" id="ARBA00004651"/>
    </source>
</evidence>
<dbReference type="PANTHER" id="PTHR30433">
    <property type="entry name" value="CHEMOTAXIS PROTEIN MOTA"/>
    <property type="match status" value="1"/>
</dbReference>
<dbReference type="GO" id="GO:0005886">
    <property type="term" value="C:plasma membrane"/>
    <property type="evidence" value="ECO:0007669"/>
    <property type="project" value="UniProtKB-SubCell"/>
</dbReference>
<dbReference type="InterPro" id="IPR047055">
    <property type="entry name" value="MotA-like"/>
</dbReference>